<keyword evidence="2" id="KW-1185">Reference proteome</keyword>
<comment type="caution">
    <text evidence="1">The sequence shown here is derived from an EMBL/GenBank/DDBJ whole genome shotgun (WGS) entry which is preliminary data.</text>
</comment>
<sequence>MRSRRISKRVLAFPVGIAGSGLVPSIPMTGPTSYGRSWAVAGEGRSDSNCSAQVAVVAFLSFIYNLTASSQVGVASMHSYKLLWNISVLVNSNRPLFNFQTNLKPIFGIKLSYIRISNERNIF</sequence>
<evidence type="ECO:0000313" key="1">
    <source>
        <dbReference type="EMBL" id="GBN32207.1"/>
    </source>
</evidence>
<reference evidence="1 2" key="1">
    <citation type="journal article" date="2019" name="Sci. Rep.">
        <title>Orb-weaving spider Araneus ventricosus genome elucidates the spidroin gene catalogue.</title>
        <authorList>
            <person name="Kono N."/>
            <person name="Nakamura H."/>
            <person name="Ohtoshi R."/>
            <person name="Moran D.A.P."/>
            <person name="Shinohara A."/>
            <person name="Yoshida Y."/>
            <person name="Fujiwara M."/>
            <person name="Mori M."/>
            <person name="Tomita M."/>
            <person name="Arakawa K."/>
        </authorList>
    </citation>
    <scope>NUCLEOTIDE SEQUENCE [LARGE SCALE GENOMIC DNA]</scope>
</reference>
<accession>A0A4Y2N218</accession>
<gene>
    <name evidence="1" type="ORF">AVEN_40237_1</name>
</gene>
<dbReference type="AlphaFoldDB" id="A0A4Y2N218"/>
<evidence type="ECO:0000313" key="2">
    <source>
        <dbReference type="Proteomes" id="UP000499080"/>
    </source>
</evidence>
<dbReference type="Proteomes" id="UP000499080">
    <property type="component" value="Unassembled WGS sequence"/>
</dbReference>
<protein>
    <submittedName>
        <fullName evidence="1">Uncharacterized protein</fullName>
    </submittedName>
</protein>
<dbReference type="EMBL" id="BGPR01008201">
    <property type="protein sequence ID" value="GBN32207.1"/>
    <property type="molecule type" value="Genomic_DNA"/>
</dbReference>
<name>A0A4Y2N218_ARAVE</name>
<organism evidence="1 2">
    <name type="scientific">Araneus ventricosus</name>
    <name type="common">Orbweaver spider</name>
    <name type="synonym">Epeira ventricosa</name>
    <dbReference type="NCBI Taxonomy" id="182803"/>
    <lineage>
        <taxon>Eukaryota</taxon>
        <taxon>Metazoa</taxon>
        <taxon>Ecdysozoa</taxon>
        <taxon>Arthropoda</taxon>
        <taxon>Chelicerata</taxon>
        <taxon>Arachnida</taxon>
        <taxon>Araneae</taxon>
        <taxon>Araneomorphae</taxon>
        <taxon>Entelegynae</taxon>
        <taxon>Araneoidea</taxon>
        <taxon>Araneidae</taxon>
        <taxon>Araneus</taxon>
    </lineage>
</organism>
<proteinExistence type="predicted"/>